<dbReference type="Gene3D" id="3.30.70.1660">
    <property type="match status" value="1"/>
</dbReference>
<evidence type="ECO:0000313" key="9">
    <source>
        <dbReference type="EMBL" id="MBS9339079.1"/>
    </source>
</evidence>
<dbReference type="NCBIfam" id="TIGR00020">
    <property type="entry name" value="prfB"/>
    <property type="match status" value="1"/>
</dbReference>
<dbReference type="HAMAP" id="MF_00094">
    <property type="entry name" value="Rel_fac_2"/>
    <property type="match status" value="1"/>
</dbReference>
<keyword evidence="7" id="KW-0175">Coiled coil</keyword>
<comment type="caution">
    <text evidence="9">The sequence shown here is derived from an EMBL/GenBank/DDBJ whole genome shotgun (WGS) entry which is preliminary data.</text>
</comment>
<evidence type="ECO:0000256" key="1">
    <source>
        <dbReference type="ARBA" id="ARBA00002613"/>
    </source>
</evidence>
<evidence type="ECO:0000256" key="4">
    <source>
        <dbReference type="ARBA" id="ARBA00022481"/>
    </source>
</evidence>
<feature type="coiled-coil region" evidence="7">
    <location>
        <begin position="288"/>
        <end position="318"/>
    </location>
</feature>
<feature type="domain" description="Prokaryotic-type class I peptide chain release factors" evidence="8">
    <location>
        <begin position="245"/>
        <end position="261"/>
    </location>
</feature>
<evidence type="ECO:0000259" key="8">
    <source>
        <dbReference type="PROSITE" id="PS00745"/>
    </source>
</evidence>
<sequence>MEIVAAKQALAGIRKEIEGFAKTLDLDALTEEIADFENQMTEPSFWNDQQKAQGIIDQANVLKKRRDSFLSLGEAADEIDVLIEIVSEDPEDEDSATELEDLVTKTQDAVTAYNLEQLLTGEYDANNAILEIHPGSGGTESTDWGGNLYRMYTRWANDHDFKVEVLNYNAGDEAGIDSATLKISGHNAYGFLRSEKGVHRFVRISPFDSAGRRHTSFVSIDVMPELDDSIEVEVRDDDIKMDVFRSGGAGGQNVNKVSTGVRLTHEPTGIVVSSTVERTQYGNRDYAMRLLKGKLYQLEREKKEAERAELAGEKMENGWGSQIRSYVLHPYQMVKDHRTGYESNQPQAVLDGDIDPLINAYLQWQLALKNPD</sequence>
<dbReference type="Proteomes" id="UP001519504">
    <property type="component" value="Unassembled WGS sequence"/>
</dbReference>
<dbReference type="Pfam" id="PF00472">
    <property type="entry name" value="RF-1"/>
    <property type="match status" value="1"/>
</dbReference>
<keyword evidence="4 6" id="KW-0488">Methylation</keyword>
<dbReference type="InterPro" id="IPR005139">
    <property type="entry name" value="PCRF"/>
</dbReference>
<comment type="similarity">
    <text evidence="2 6">Belongs to the prokaryotic/mitochondrial release factor family.</text>
</comment>
<proteinExistence type="inferred from homology"/>
<keyword evidence="5 6" id="KW-0648">Protein biosynthesis</keyword>
<comment type="subcellular location">
    <subcellularLocation>
        <location evidence="6">Cytoplasm</location>
    </subcellularLocation>
</comment>
<evidence type="ECO:0000256" key="5">
    <source>
        <dbReference type="ARBA" id="ARBA00022917"/>
    </source>
</evidence>
<dbReference type="SUPFAM" id="SSF75620">
    <property type="entry name" value="Release factor"/>
    <property type="match status" value="1"/>
</dbReference>
<dbReference type="PROSITE" id="PS00745">
    <property type="entry name" value="RF_PROK_I"/>
    <property type="match status" value="1"/>
</dbReference>
<dbReference type="InterPro" id="IPR004374">
    <property type="entry name" value="PrfB"/>
</dbReference>
<evidence type="ECO:0000256" key="2">
    <source>
        <dbReference type="ARBA" id="ARBA00010835"/>
    </source>
</evidence>
<dbReference type="InterPro" id="IPR000352">
    <property type="entry name" value="Pep_chain_release_fac_I"/>
</dbReference>
<keyword evidence="10" id="KW-1185">Reference proteome</keyword>
<evidence type="ECO:0000256" key="6">
    <source>
        <dbReference type="HAMAP-Rule" id="MF_00094"/>
    </source>
</evidence>
<dbReference type="Gene3D" id="1.20.58.410">
    <property type="entry name" value="Release factor"/>
    <property type="match status" value="1"/>
</dbReference>
<dbReference type="InterPro" id="IPR045853">
    <property type="entry name" value="Pep_chain_release_fac_I_sf"/>
</dbReference>
<evidence type="ECO:0000256" key="7">
    <source>
        <dbReference type="SAM" id="Coils"/>
    </source>
</evidence>
<dbReference type="RefSeq" id="WP_213809361.1">
    <property type="nucleotide sequence ID" value="NZ_JAAMFK010000006.1"/>
</dbReference>
<gene>
    <name evidence="6" type="primary">prfB</name>
    <name evidence="9" type="ORF">G6R29_05515</name>
</gene>
<name>A0ABS5R0V2_9LACO</name>
<reference evidence="9 10" key="1">
    <citation type="submission" date="2020-02" db="EMBL/GenBank/DDBJ databases">
        <title>Fructobacillus sp. isolated from paper mulberry of Taiwan.</title>
        <authorList>
            <person name="Lin S.-T."/>
        </authorList>
    </citation>
    <scope>NUCLEOTIDE SEQUENCE [LARGE SCALE GENOMIC DNA]</scope>
    <source>
        <strain evidence="9 10">M2-14</strain>
    </source>
</reference>
<evidence type="ECO:0000256" key="3">
    <source>
        <dbReference type="ARBA" id="ARBA00019192"/>
    </source>
</evidence>
<comment type="PTM">
    <text evidence="6">Methylated by PrmC. Methylation increases the termination efficiency of RF2.</text>
</comment>
<keyword evidence="6" id="KW-0963">Cytoplasm</keyword>
<accession>A0ABS5R0V2</accession>
<dbReference type="PANTHER" id="PTHR43116">
    <property type="entry name" value="PEPTIDE CHAIN RELEASE FACTOR 2"/>
    <property type="match status" value="1"/>
</dbReference>
<dbReference type="EMBL" id="JAAMFK010000006">
    <property type="protein sequence ID" value="MBS9339079.1"/>
    <property type="molecule type" value="Genomic_DNA"/>
</dbReference>
<dbReference type="PANTHER" id="PTHR43116:SF3">
    <property type="entry name" value="CLASS I PEPTIDE CHAIN RELEASE FACTOR"/>
    <property type="match status" value="1"/>
</dbReference>
<dbReference type="Gene3D" id="3.30.160.20">
    <property type="match status" value="1"/>
</dbReference>
<dbReference type="Pfam" id="PF03462">
    <property type="entry name" value="PCRF"/>
    <property type="match status" value="1"/>
</dbReference>
<organism evidence="9 10">
    <name type="scientific">Fructobacillus broussonetiae</name>
    <dbReference type="NCBI Taxonomy" id="2713173"/>
    <lineage>
        <taxon>Bacteria</taxon>
        <taxon>Bacillati</taxon>
        <taxon>Bacillota</taxon>
        <taxon>Bacilli</taxon>
        <taxon>Lactobacillales</taxon>
        <taxon>Lactobacillaceae</taxon>
        <taxon>Fructobacillus</taxon>
    </lineage>
</organism>
<evidence type="ECO:0000313" key="10">
    <source>
        <dbReference type="Proteomes" id="UP001519504"/>
    </source>
</evidence>
<feature type="modified residue" description="N5-methylglutamine" evidence="6">
    <location>
        <position position="252"/>
    </location>
</feature>
<dbReference type="SMART" id="SM00937">
    <property type="entry name" value="PCRF"/>
    <property type="match status" value="1"/>
</dbReference>
<comment type="function">
    <text evidence="1 6">Peptide chain release factor 2 directs the termination of translation in response to the peptide chain termination codons UGA and UAA.</text>
</comment>
<protein>
    <recommendedName>
        <fullName evidence="3 6">Peptide chain release factor 2</fullName>
        <shortName evidence="6">RF-2</shortName>
    </recommendedName>
</protein>